<dbReference type="Proteomes" id="UP000032049">
    <property type="component" value="Unassembled WGS sequence"/>
</dbReference>
<reference evidence="1 2" key="1">
    <citation type="submission" date="2015-01" db="EMBL/GenBank/DDBJ databases">
        <title>Draft genome sequence of Pedobacter sp. NL19 isolated from sludge of an effluent treatment pond in an abandoned uranium mine.</title>
        <authorList>
            <person name="Santos T."/>
            <person name="Caetano T."/>
            <person name="Covas C."/>
            <person name="Cruz A."/>
            <person name="Mendo S."/>
        </authorList>
    </citation>
    <scope>NUCLEOTIDE SEQUENCE [LARGE SCALE GENOMIC DNA]</scope>
    <source>
        <strain evidence="1 2">NL19</strain>
    </source>
</reference>
<comment type="caution">
    <text evidence="1">The sequence shown here is derived from an EMBL/GenBank/DDBJ whole genome shotgun (WGS) entry which is preliminary data.</text>
</comment>
<proteinExistence type="predicted"/>
<dbReference type="EMBL" id="JXRA01000161">
    <property type="protein sequence ID" value="KIO74577.1"/>
    <property type="molecule type" value="Genomic_DNA"/>
</dbReference>
<dbReference type="AlphaFoldDB" id="A0A0D0GBD4"/>
<organism evidence="1 2">
    <name type="scientific">Pedobacter lusitanus</name>
    <dbReference type="NCBI Taxonomy" id="1503925"/>
    <lineage>
        <taxon>Bacteria</taxon>
        <taxon>Pseudomonadati</taxon>
        <taxon>Bacteroidota</taxon>
        <taxon>Sphingobacteriia</taxon>
        <taxon>Sphingobacteriales</taxon>
        <taxon>Sphingobacteriaceae</taxon>
        <taxon>Pedobacter</taxon>
    </lineage>
</organism>
<evidence type="ECO:0000313" key="1">
    <source>
        <dbReference type="EMBL" id="KIO74577.1"/>
    </source>
</evidence>
<name>A0A0D0GBD4_9SPHI</name>
<dbReference type="STRING" id="1503925.TH53_25635"/>
<gene>
    <name evidence="1" type="ORF">TH53_25635</name>
</gene>
<sequence>MNIFKLFYPKSSMKRKILDIKDDIEKLIMHYCEEKFWIEWYGAYDIDPKHLVFWICIQSDEMKLNLKVNSELINKLRNILIKNNYPEQARQYVSIDFESQETVNRESAGNWYQHFK</sequence>
<protein>
    <submittedName>
        <fullName evidence="1">Contig161, whole genome shotgun sequence</fullName>
    </submittedName>
</protein>
<accession>A0A0D0GBD4</accession>
<evidence type="ECO:0000313" key="2">
    <source>
        <dbReference type="Proteomes" id="UP000032049"/>
    </source>
</evidence>
<keyword evidence="2" id="KW-1185">Reference proteome</keyword>